<dbReference type="PANTHER" id="PTHR30069:SF50">
    <property type="entry name" value="TONB-DEPENDENT RECEPTOR HI_1217-RELATED"/>
    <property type="match status" value="1"/>
</dbReference>
<feature type="domain" description="TonB-dependent receptor-like beta-barrel" evidence="10">
    <location>
        <begin position="364"/>
        <end position="862"/>
    </location>
</feature>
<evidence type="ECO:0000313" key="12">
    <source>
        <dbReference type="EMBL" id="OUO01518.1"/>
    </source>
</evidence>
<feature type="domain" description="TonB-dependent receptor plug" evidence="11">
    <location>
        <begin position="120"/>
        <end position="227"/>
    </location>
</feature>
<protein>
    <submittedName>
        <fullName evidence="13">TonB-dependent receptor</fullName>
    </submittedName>
</protein>
<accession>A0A1Y4JPY7</accession>
<evidence type="ECO:0000256" key="7">
    <source>
        <dbReference type="ARBA" id="ARBA00023237"/>
    </source>
</evidence>
<evidence type="ECO:0000256" key="4">
    <source>
        <dbReference type="ARBA" id="ARBA00022692"/>
    </source>
</evidence>
<dbReference type="InterPro" id="IPR008969">
    <property type="entry name" value="CarboxyPept-like_regulatory"/>
</dbReference>
<dbReference type="GeneID" id="61679241"/>
<dbReference type="Pfam" id="PF07715">
    <property type="entry name" value="Plug"/>
    <property type="match status" value="1"/>
</dbReference>
<comment type="subcellular location">
    <subcellularLocation>
        <location evidence="1">Cell outer membrane</location>
        <topology evidence="1">Multi-pass membrane protein</topology>
    </subcellularLocation>
</comment>
<evidence type="ECO:0000313" key="18">
    <source>
        <dbReference type="Proteomes" id="UP000284366"/>
    </source>
</evidence>
<keyword evidence="5 8" id="KW-0798">TonB box</keyword>
<reference evidence="18 19" key="3">
    <citation type="submission" date="2018-08" db="EMBL/GenBank/DDBJ databases">
        <title>A genome reference for cultivated species of the human gut microbiota.</title>
        <authorList>
            <person name="Zou Y."/>
            <person name="Xue W."/>
            <person name="Luo G."/>
        </authorList>
    </citation>
    <scope>NUCLEOTIDE SEQUENCE [LARGE SCALE GENOMIC DNA]</scope>
    <source>
        <strain evidence="15 18">AF14-27</strain>
        <strain evidence="14 19">AF19-1AC</strain>
    </source>
</reference>
<dbReference type="EMBL" id="QRWP01000016">
    <property type="protein sequence ID" value="RGT29691.1"/>
    <property type="molecule type" value="Genomic_DNA"/>
</dbReference>
<keyword evidence="9" id="KW-0732">Signal</keyword>
<dbReference type="SUPFAM" id="SSF56935">
    <property type="entry name" value="Porins"/>
    <property type="match status" value="1"/>
</dbReference>
<dbReference type="EMBL" id="NFII01000005">
    <property type="protein sequence ID" value="OUO01518.1"/>
    <property type="molecule type" value="Genomic_DNA"/>
</dbReference>
<dbReference type="Gene3D" id="2.170.130.10">
    <property type="entry name" value="TonB-dependent receptor, plug domain"/>
    <property type="match status" value="1"/>
</dbReference>
<evidence type="ECO:0000256" key="2">
    <source>
        <dbReference type="ARBA" id="ARBA00022448"/>
    </source>
</evidence>
<evidence type="ECO:0000313" key="16">
    <source>
        <dbReference type="Proteomes" id="UP000195386"/>
    </source>
</evidence>
<dbReference type="InterPro" id="IPR000531">
    <property type="entry name" value="Beta-barrel_TonB"/>
</dbReference>
<evidence type="ECO:0000256" key="3">
    <source>
        <dbReference type="ARBA" id="ARBA00022452"/>
    </source>
</evidence>
<keyword evidence="2" id="KW-0813">Transport</keyword>
<dbReference type="EMBL" id="QRZG01000014">
    <property type="protein sequence ID" value="RGV53837.1"/>
    <property type="molecule type" value="Genomic_DNA"/>
</dbReference>
<evidence type="ECO:0000313" key="15">
    <source>
        <dbReference type="EMBL" id="RGV53837.1"/>
    </source>
</evidence>
<dbReference type="SUPFAM" id="SSF49464">
    <property type="entry name" value="Carboxypeptidase regulatory domain-like"/>
    <property type="match status" value="1"/>
</dbReference>
<dbReference type="Gene3D" id="2.40.170.20">
    <property type="entry name" value="TonB-dependent receptor, beta-barrel domain"/>
    <property type="match status" value="1"/>
</dbReference>
<dbReference type="Pfam" id="PF13715">
    <property type="entry name" value="CarbopepD_reg_2"/>
    <property type="match status" value="1"/>
</dbReference>
<dbReference type="PANTHER" id="PTHR30069">
    <property type="entry name" value="TONB-DEPENDENT OUTER MEMBRANE RECEPTOR"/>
    <property type="match status" value="1"/>
</dbReference>
<dbReference type="EMBL" id="NFKE01000023">
    <property type="protein sequence ID" value="OUP31302.1"/>
    <property type="molecule type" value="Genomic_DNA"/>
</dbReference>
<dbReference type="Proteomes" id="UP000195386">
    <property type="component" value="Unassembled WGS sequence"/>
</dbReference>
<dbReference type="RefSeq" id="WP_009120439.1">
    <property type="nucleotide sequence ID" value="NZ_CABIZW010000001.1"/>
</dbReference>
<dbReference type="GO" id="GO:0015344">
    <property type="term" value="F:siderophore uptake transmembrane transporter activity"/>
    <property type="evidence" value="ECO:0007669"/>
    <property type="project" value="TreeGrafter"/>
</dbReference>
<dbReference type="InterPro" id="IPR037066">
    <property type="entry name" value="Plug_dom_sf"/>
</dbReference>
<evidence type="ECO:0000256" key="8">
    <source>
        <dbReference type="RuleBase" id="RU003357"/>
    </source>
</evidence>
<evidence type="ECO:0000313" key="13">
    <source>
        <dbReference type="EMBL" id="OUP31302.1"/>
    </source>
</evidence>
<evidence type="ECO:0000256" key="9">
    <source>
        <dbReference type="SAM" id="SignalP"/>
    </source>
</evidence>
<dbReference type="GO" id="GO:0009279">
    <property type="term" value="C:cell outer membrane"/>
    <property type="evidence" value="ECO:0007669"/>
    <property type="project" value="UniProtKB-SubCell"/>
</dbReference>
<dbReference type="Gene3D" id="2.60.40.1120">
    <property type="entry name" value="Carboxypeptidase-like, regulatory domain"/>
    <property type="match status" value="1"/>
</dbReference>
<reference evidence="13" key="2">
    <citation type="journal article" date="2018" name="BMC Genomics">
        <title>Whole genome sequencing and function prediction of 133 gut anaerobes isolated from chicken caecum in pure cultures.</title>
        <authorList>
            <person name="Medvecky M."/>
            <person name="Cejkova D."/>
            <person name="Polansky O."/>
            <person name="Karasova D."/>
            <person name="Kubasova T."/>
            <person name="Cizek A."/>
            <person name="Rychlik I."/>
        </authorList>
    </citation>
    <scope>NUCLEOTIDE SEQUENCE</scope>
    <source>
        <strain evidence="13">An189</strain>
        <strain evidence="12">An43</strain>
    </source>
</reference>
<dbReference type="GO" id="GO:0044718">
    <property type="term" value="P:siderophore transmembrane transport"/>
    <property type="evidence" value="ECO:0007669"/>
    <property type="project" value="TreeGrafter"/>
</dbReference>
<dbReference type="Proteomes" id="UP000196587">
    <property type="component" value="Unassembled WGS sequence"/>
</dbReference>
<evidence type="ECO:0000259" key="10">
    <source>
        <dbReference type="Pfam" id="PF00593"/>
    </source>
</evidence>
<keyword evidence="4" id="KW-0812">Transmembrane</keyword>
<keyword evidence="7" id="KW-0998">Cell outer membrane</keyword>
<keyword evidence="6 8" id="KW-0472">Membrane</keyword>
<organism evidence="13 17">
    <name type="scientific">Bacteroides clarus</name>
    <dbReference type="NCBI Taxonomy" id="626929"/>
    <lineage>
        <taxon>Bacteria</taxon>
        <taxon>Pseudomonadati</taxon>
        <taxon>Bacteroidota</taxon>
        <taxon>Bacteroidia</taxon>
        <taxon>Bacteroidales</taxon>
        <taxon>Bacteroidaceae</taxon>
        <taxon>Bacteroides</taxon>
    </lineage>
</organism>
<feature type="signal peptide" evidence="9">
    <location>
        <begin position="1"/>
        <end position="23"/>
    </location>
</feature>
<reference evidence="16 17" key="1">
    <citation type="submission" date="2017-04" db="EMBL/GenBank/DDBJ databases">
        <title>Function of individual gut microbiota members based on whole genome sequencing of pure cultures obtained from chicken caecum.</title>
        <authorList>
            <person name="Medvecky M."/>
            <person name="Cejkova D."/>
            <person name="Polansky O."/>
            <person name="Karasova D."/>
            <person name="Kubasova T."/>
            <person name="Cizek A."/>
            <person name="Rychlik I."/>
        </authorList>
    </citation>
    <scope>NUCLEOTIDE SEQUENCE [LARGE SCALE GENOMIC DNA]</scope>
    <source>
        <strain evidence="17">An189</strain>
        <strain evidence="16">An43</strain>
    </source>
</reference>
<keyword evidence="3" id="KW-1134">Transmembrane beta strand</keyword>
<evidence type="ECO:0000259" key="11">
    <source>
        <dbReference type="Pfam" id="PF07715"/>
    </source>
</evidence>
<evidence type="ECO:0000256" key="5">
    <source>
        <dbReference type="ARBA" id="ARBA00023077"/>
    </source>
</evidence>
<gene>
    <name evidence="13" type="ORF">B5F24_17095</name>
    <name evidence="12" type="ORF">B5F97_07685</name>
    <name evidence="15" type="ORF">DWW09_09650</name>
    <name evidence="14" type="ORF">DWX38_15100</name>
</gene>
<name>A0A1Y4JPY7_9BACE</name>
<feature type="chain" id="PRO_5011004317" evidence="9">
    <location>
        <begin position="24"/>
        <end position="904"/>
    </location>
</feature>
<dbReference type="Proteomes" id="UP000284366">
    <property type="component" value="Unassembled WGS sequence"/>
</dbReference>
<evidence type="ECO:0000313" key="17">
    <source>
        <dbReference type="Proteomes" id="UP000196587"/>
    </source>
</evidence>
<dbReference type="InterPro" id="IPR039426">
    <property type="entry name" value="TonB-dep_rcpt-like"/>
</dbReference>
<dbReference type="Proteomes" id="UP000285159">
    <property type="component" value="Unassembled WGS sequence"/>
</dbReference>
<dbReference type="PROSITE" id="PS51257">
    <property type="entry name" value="PROKAR_LIPOPROTEIN"/>
    <property type="match status" value="1"/>
</dbReference>
<proteinExistence type="inferred from homology"/>
<dbReference type="Pfam" id="PF00593">
    <property type="entry name" value="TonB_dep_Rec_b-barrel"/>
    <property type="match status" value="1"/>
</dbReference>
<dbReference type="InterPro" id="IPR036942">
    <property type="entry name" value="Beta-barrel_TonB_sf"/>
</dbReference>
<dbReference type="InterPro" id="IPR012910">
    <property type="entry name" value="Plug_dom"/>
</dbReference>
<comment type="similarity">
    <text evidence="8">Belongs to the TonB-dependent receptor family.</text>
</comment>
<evidence type="ECO:0000313" key="19">
    <source>
        <dbReference type="Proteomes" id="UP000285159"/>
    </source>
</evidence>
<sequence>MRKHLIQFLLVAVLSACSAVAWSQTTVRGQLVDAETGEPLVGAAVMVEGTTQGSVTDIDGYFKQGVASNATLLFKYMGYKDLKKKVTQKGASVNLGIIQMKPDAVMLKDVVITSSVAVARKTPVALSTVDPVFIEEKLGTQEFPELLKSTPGVHANKQGGGFGDSEIYMRGFDNSNIAMMVNGVPMNDMEWGGVYWSNWAGLSDVARSIQTQRGLGASKVSAPSVGGTINIVTRNLDAKKGGFLSYGMGNDGMNKILFSVSSGITKNGWAFTLMGGKNWGNGYIQGTAFEGYNWFASISKRINEEHQLTLTAFGAPQWHDQRNSSYGGLTIADWKMVETVYGVKDHKYNPTFGYRSNGESYNSYRNSYHKPLISLNHQWQINSKSSLSTSLYVSLGRGSGFSGQGNTEFSPYSYTSWRGAYKGTLYDTFRRSDGTFDYAAIEEINRTSEYGSALIAARSNNSHDWYGLLSTYTTKIGQYLDFYGGIDYRFYKGVHRNEISDLFGGTYYLDSERGNVDVKNNIHAADPNWRYQKLGVGDVVFRDYDGFVMQEGGFFQLEYNKDRLAAFVAGSLSNTGYWRYDRFYYDKEHAKSKTVNFLGFTAKGGANYNITDNHNVFANVGYISRAPKYSYGAFMTSDKSNILNKEAVNEKVFSAELGYGFRNTWLTANLNLYYTRWMDKTMTKSVTLDNQQNGNINMSGLAALHKGAELDIKIRPFRWLELTGMVSLGDWKWDSDATGYVYDELGNAMTQAGKVTTPGAEDHAKAHIKMNGIRVGGSAQTTAAVGANVNITKDLRVGADWTYYGRNYSYYAVDGTILTVGKETAVAEPWKIPAASQLDMNASYRFKFGKLNAILSGNVNNLLNYQYISKAWNPSGASTAATADNVYVFYSFGRTYSIRLKVNF</sequence>
<comment type="caution">
    <text evidence="13">The sequence shown here is derived from an EMBL/GenBank/DDBJ whole genome shotgun (WGS) entry which is preliminary data.</text>
</comment>
<evidence type="ECO:0000313" key="14">
    <source>
        <dbReference type="EMBL" id="RGT29691.1"/>
    </source>
</evidence>
<dbReference type="AlphaFoldDB" id="A0A1Y4JPY7"/>
<evidence type="ECO:0000256" key="1">
    <source>
        <dbReference type="ARBA" id="ARBA00004571"/>
    </source>
</evidence>
<evidence type="ECO:0000256" key="6">
    <source>
        <dbReference type="ARBA" id="ARBA00023136"/>
    </source>
</evidence>
<keyword evidence="13" id="KW-0675">Receptor</keyword>